<evidence type="ECO:0000313" key="2">
    <source>
        <dbReference type="EMBL" id="KAL2519161.1"/>
    </source>
</evidence>
<organism evidence="2 3">
    <name type="scientific">Abeliophyllum distichum</name>
    <dbReference type="NCBI Taxonomy" id="126358"/>
    <lineage>
        <taxon>Eukaryota</taxon>
        <taxon>Viridiplantae</taxon>
        <taxon>Streptophyta</taxon>
        <taxon>Embryophyta</taxon>
        <taxon>Tracheophyta</taxon>
        <taxon>Spermatophyta</taxon>
        <taxon>Magnoliopsida</taxon>
        <taxon>eudicotyledons</taxon>
        <taxon>Gunneridae</taxon>
        <taxon>Pentapetalae</taxon>
        <taxon>asterids</taxon>
        <taxon>lamiids</taxon>
        <taxon>Lamiales</taxon>
        <taxon>Oleaceae</taxon>
        <taxon>Forsythieae</taxon>
        <taxon>Abeliophyllum</taxon>
    </lineage>
</organism>
<evidence type="ECO:0000259" key="1">
    <source>
        <dbReference type="SMART" id="SM00198"/>
    </source>
</evidence>
<dbReference type="Pfam" id="PF00188">
    <property type="entry name" value="CAP"/>
    <property type="match status" value="1"/>
</dbReference>
<dbReference type="SMART" id="SM00198">
    <property type="entry name" value="SCP"/>
    <property type="match status" value="1"/>
</dbReference>
<gene>
    <name evidence="2" type="ORF">Adt_15408</name>
</gene>
<comment type="caution">
    <text evidence="2">The sequence shown here is derived from an EMBL/GenBank/DDBJ whole genome shotgun (WGS) entry which is preliminary data.</text>
</comment>
<dbReference type="AlphaFoldDB" id="A0ABD1U2D4"/>
<sequence>MGSCSATIQDYLAVHNEARARVHVAPMLWDENLATYALNYANKIKVRSLFRHSNGPYGENLAMGTTMTDRQGRKFVGRREERLQLHGKFGLWNLRALHTSGVTRISPALGVHK</sequence>
<dbReference type="Proteomes" id="UP001604336">
    <property type="component" value="Unassembled WGS sequence"/>
</dbReference>
<dbReference type="EMBL" id="JBFOLK010000004">
    <property type="protein sequence ID" value="KAL2519161.1"/>
    <property type="molecule type" value="Genomic_DNA"/>
</dbReference>
<evidence type="ECO:0000313" key="3">
    <source>
        <dbReference type="Proteomes" id="UP001604336"/>
    </source>
</evidence>
<dbReference type="InterPro" id="IPR014044">
    <property type="entry name" value="CAP_dom"/>
</dbReference>
<feature type="domain" description="SCP" evidence="1">
    <location>
        <begin position="6"/>
        <end position="110"/>
    </location>
</feature>
<reference evidence="3" key="1">
    <citation type="submission" date="2024-07" db="EMBL/GenBank/DDBJ databases">
        <title>Two chromosome-level genome assemblies of Korean endemic species Abeliophyllum distichum and Forsythia ovata (Oleaceae).</title>
        <authorList>
            <person name="Jang H."/>
        </authorList>
    </citation>
    <scope>NUCLEOTIDE SEQUENCE [LARGE SCALE GENOMIC DNA]</scope>
</reference>
<name>A0ABD1U2D4_9LAMI</name>
<dbReference type="InterPro" id="IPR035940">
    <property type="entry name" value="CAP_sf"/>
</dbReference>
<dbReference type="SUPFAM" id="SSF55797">
    <property type="entry name" value="PR-1-like"/>
    <property type="match status" value="1"/>
</dbReference>
<dbReference type="Gene3D" id="3.40.33.10">
    <property type="entry name" value="CAP"/>
    <property type="match status" value="1"/>
</dbReference>
<proteinExistence type="predicted"/>
<protein>
    <submittedName>
        <fullName evidence="2">SCP domain-containing protein</fullName>
    </submittedName>
</protein>
<keyword evidence="3" id="KW-1185">Reference proteome</keyword>
<accession>A0ABD1U2D4</accession>